<dbReference type="PROSITE" id="PS51733">
    <property type="entry name" value="BPL_LPL_CATALYTIC"/>
    <property type="match status" value="1"/>
</dbReference>
<keyword evidence="2" id="KW-0092">Biotin</keyword>
<comment type="catalytic activity">
    <reaction evidence="4">
        <text>biotin + L-lysyl-[protein] + ATP = N(6)-biotinyl-L-lysyl-[protein] + AMP + diphosphate + H(+)</text>
        <dbReference type="Rhea" id="RHEA:11756"/>
        <dbReference type="Rhea" id="RHEA-COMP:9752"/>
        <dbReference type="Rhea" id="RHEA-COMP:10505"/>
        <dbReference type="ChEBI" id="CHEBI:15378"/>
        <dbReference type="ChEBI" id="CHEBI:29969"/>
        <dbReference type="ChEBI" id="CHEBI:30616"/>
        <dbReference type="ChEBI" id="CHEBI:33019"/>
        <dbReference type="ChEBI" id="CHEBI:57586"/>
        <dbReference type="ChEBI" id="CHEBI:83144"/>
        <dbReference type="ChEBI" id="CHEBI:456215"/>
        <dbReference type="EC" id="6.3.4.15"/>
    </reaction>
</comment>
<feature type="domain" description="BPL/LPL catalytic" evidence="5">
    <location>
        <begin position="21"/>
        <end position="215"/>
    </location>
</feature>
<dbReference type="PANTHER" id="PTHR12835">
    <property type="entry name" value="BIOTIN PROTEIN LIGASE"/>
    <property type="match status" value="1"/>
</dbReference>
<dbReference type="EMBL" id="CP036262">
    <property type="protein sequence ID" value="QDS95149.1"/>
    <property type="molecule type" value="Genomic_DNA"/>
</dbReference>
<keyword evidence="1 6" id="KW-0436">Ligase</keyword>
<dbReference type="Pfam" id="PF02237">
    <property type="entry name" value="BPL_C"/>
    <property type="match status" value="1"/>
</dbReference>
<keyword evidence="7" id="KW-1185">Reference proteome</keyword>
<dbReference type="InterPro" id="IPR003142">
    <property type="entry name" value="BPL_C"/>
</dbReference>
<dbReference type="RefSeq" id="WP_145353104.1">
    <property type="nucleotide sequence ID" value="NZ_CP036262.1"/>
</dbReference>
<protein>
    <recommendedName>
        <fullName evidence="3">biotin--[biotin carboxyl-carrier protein] ligase</fullName>
        <ecNumber evidence="3">6.3.4.15</ecNumber>
    </recommendedName>
</protein>
<dbReference type="NCBIfam" id="TIGR00121">
    <property type="entry name" value="birA_ligase"/>
    <property type="match status" value="1"/>
</dbReference>
<dbReference type="GO" id="GO:0004077">
    <property type="term" value="F:biotin--[biotin carboxyl-carrier protein] ligase activity"/>
    <property type="evidence" value="ECO:0007669"/>
    <property type="project" value="UniProtKB-EC"/>
</dbReference>
<evidence type="ECO:0000313" key="7">
    <source>
        <dbReference type="Proteomes" id="UP000320672"/>
    </source>
</evidence>
<evidence type="ECO:0000256" key="3">
    <source>
        <dbReference type="ARBA" id="ARBA00024227"/>
    </source>
</evidence>
<dbReference type="GO" id="GO:0005737">
    <property type="term" value="C:cytoplasm"/>
    <property type="evidence" value="ECO:0007669"/>
    <property type="project" value="TreeGrafter"/>
</dbReference>
<dbReference type="Proteomes" id="UP000320672">
    <property type="component" value="Chromosome"/>
</dbReference>
<evidence type="ECO:0000259" key="5">
    <source>
        <dbReference type="PROSITE" id="PS51733"/>
    </source>
</evidence>
<reference evidence="6 7" key="1">
    <citation type="submission" date="2019-02" db="EMBL/GenBank/DDBJ databases">
        <title>Deep-cultivation of Planctomycetes and their phenomic and genomic characterization uncovers novel biology.</title>
        <authorList>
            <person name="Wiegand S."/>
            <person name="Jogler M."/>
            <person name="Boedeker C."/>
            <person name="Pinto D."/>
            <person name="Vollmers J."/>
            <person name="Rivas-Marin E."/>
            <person name="Kohn T."/>
            <person name="Peeters S.H."/>
            <person name="Heuer A."/>
            <person name="Rast P."/>
            <person name="Oberbeckmann S."/>
            <person name="Bunk B."/>
            <person name="Jeske O."/>
            <person name="Meyerdierks A."/>
            <person name="Storesund J.E."/>
            <person name="Kallscheuer N."/>
            <person name="Luecker S."/>
            <person name="Lage O.M."/>
            <person name="Pohl T."/>
            <person name="Merkel B.J."/>
            <person name="Hornburger P."/>
            <person name="Mueller R.-W."/>
            <person name="Bruemmer F."/>
            <person name="Labrenz M."/>
            <person name="Spormann A.M."/>
            <person name="Op den Camp H."/>
            <person name="Overmann J."/>
            <person name="Amann R."/>
            <person name="Jetten M.S.M."/>
            <person name="Mascher T."/>
            <person name="Medema M.H."/>
            <person name="Devos D.P."/>
            <person name="Kaster A.-K."/>
            <person name="Ovreas L."/>
            <person name="Rohde M."/>
            <person name="Galperin M.Y."/>
            <person name="Jogler C."/>
        </authorList>
    </citation>
    <scope>NUCLEOTIDE SEQUENCE [LARGE SCALE GENOMIC DNA]</scope>
    <source>
        <strain evidence="6 7">FF011L</strain>
    </source>
</reference>
<accession>A0A517MJT5</accession>
<dbReference type="AlphaFoldDB" id="A0A517MJT5"/>
<dbReference type="InterPro" id="IPR045864">
    <property type="entry name" value="aa-tRNA-synth_II/BPL/LPL"/>
</dbReference>
<evidence type="ECO:0000256" key="2">
    <source>
        <dbReference type="ARBA" id="ARBA00023267"/>
    </source>
</evidence>
<sequence>MDTDANEPSSRLQCQGTVDPLGVQAIRQILANGICQTAAYHEATSSTNTWALNESVEADSLPRLVVADSQTAGRGRLGRNWHSDQGTLTFSLRVSATALNLSSAVSPMIALAAGMGVADAIEHRLAPLRVQLKWPNDVYLGNRKIAGILVEATGPKAERVVVGVGINIDTRFEQAAEPLSATATSLSEAATTGLTRYELLPSVVQQIVARINQLNQQTSEFLDEYRTRCYLTGKTIRIERPDRIFTGTVQGVATDGGLTVVTPTGPETIYSGVIEILAAK</sequence>
<organism evidence="6 7">
    <name type="scientific">Roseimaritima multifibrata</name>
    <dbReference type="NCBI Taxonomy" id="1930274"/>
    <lineage>
        <taxon>Bacteria</taxon>
        <taxon>Pseudomonadati</taxon>
        <taxon>Planctomycetota</taxon>
        <taxon>Planctomycetia</taxon>
        <taxon>Pirellulales</taxon>
        <taxon>Pirellulaceae</taxon>
        <taxon>Roseimaritima</taxon>
    </lineage>
</organism>
<dbReference type="Gene3D" id="3.30.930.10">
    <property type="entry name" value="Bira Bifunctional Protein, Domain 2"/>
    <property type="match status" value="1"/>
</dbReference>
<dbReference type="CDD" id="cd16442">
    <property type="entry name" value="BPL"/>
    <property type="match status" value="1"/>
</dbReference>
<name>A0A517MJT5_9BACT</name>
<dbReference type="Pfam" id="PF03099">
    <property type="entry name" value="BPL_LplA_LipB"/>
    <property type="match status" value="1"/>
</dbReference>
<evidence type="ECO:0000313" key="6">
    <source>
        <dbReference type="EMBL" id="QDS95149.1"/>
    </source>
</evidence>
<evidence type="ECO:0000256" key="1">
    <source>
        <dbReference type="ARBA" id="ARBA00022598"/>
    </source>
</evidence>
<dbReference type="SUPFAM" id="SSF55681">
    <property type="entry name" value="Class II aaRS and biotin synthetases"/>
    <property type="match status" value="1"/>
</dbReference>
<dbReference type="OrthoDB" id="9807064at2"/>
<gene>
    <name evidence="6" type="primary">birA</name>
    <name evidence="6" type="ORF">FF011L_39360</name>
</gene>
<evidence type="ECO:0000256" key="4">
    <source>
        <dbReference type="ARBA" id="ARBA00047846"/>
    </source>
</evidence>
<dbReference type="KEGG" id="rml:FF011L_39360"/>
<dbReference type="PANTHER" id="PTHR12835:SF5">
    <property type="entry name" value="BIOTIN--PROTEIN LIGASE"/>
    <property type="match status" value="1"/>
</dbReference>
<dbReference type="InterPro" id="IPR004408">
    <property type="entry name" value="Biotin_CoA_COase_ligase"/>
</dbReference>
<dbReference type="InterPro" id="IPR004143">
    <property type="entry name" value="BPL_LPL_catalytic"/>
</dbReference>
<dbReference type="EC" id="6.3.4.15" evidence="3"/>
<proteinExistence type="predicted"/>